<name>A0A6A5S7L5_9PLEO</name>
<evidence type="ECO:0000313" key="1">
    <source>
        <dbReference type="EMBL" id="KAF1936032.1"/>
    </source>
</evidence>
<protein>
    <submittedName>
        <fullName evidence="1">Uncharacterized protein</fullName>
    </submittedName>
</protein>
<feature type="non-terminal residue" evidence="1">
    <location>
        <position position="1"/>
    </location>
</feature>
<accession>A0A6A5S7L5</accession>
<gene>
    <name evidence="1" type="ORF">EJ02DRAFT_319385</name>
</gene>
<organism evidence="1 2">
    <name type="scientific">Clathrospora elynae</name>
    <dbReference type="NCBI Taxonomy" id="706981"/>
    <lineage>
        <taxon>Eukaryota</taxon>
        <taxon>Fungi</taxon>
        <taxon>Dikarya</taxon>
        <taxon>Ascomycota</taxon>
        <taxon>Pezizomycotina</taxon>
        <taxon>Dothideomycetes</taxon>
        <taxon>Pleosporomycetidae</taxon>
        <taxon>Pleosporales</taxon>
        <taxon>Diademaceae</taxon>
        <taxon>Clathrospora</taxon>
    </lineage>
</organism>
<feature type="non-terminal residue" evidence="1">
    <location>
        <position position="429"/>
    </location>
</feature>
<keyword evidence="2" id="KW-1185">Reference proteome</keyword>
<dbReference type="OrthoDB" id="5229512at2759"/>
<proteinExistence type="predicted"/>
<dbReference type="EMBL" id="ML976216">
    <property type="protein sequence ID" value="KAF1936032.1"/>
    <property type="molecule type" value="Genomic_DNA"/>
</dbReference>
<sequence length="429" mass="48320">LPLELREQIYSLYLDPADHLVKSEDLEAKGFHGGVYQWGLGLFGVNKQVYAETKRVWRREVYFVKFATPWPSAVLVNHISSEGLVPIVCTDERADTFTGHHAMVQITAPFHQAIPEHTFVLLVDDVHLFTQTWHYSALSYPSLNDRLSTAFTLRDPDHEDGEEEKEIPIELQRRLLLPFSSIKGLQSIEIVGYAPEVQKELERRIAIPIPTLQQAVESATELMEQGDLALSPSNPDDKPNPAKALDLYNKAFHAIHILINGRTRRVLADTFFHYNISAGHYASQSGLSVRVALRLNLVSRTTAAYLHLGEFGEAAFWGMRTIRIMRESFSLETDTEFENLLSLSAFPGSGELGRIYARTAVAFAKMEADKEAWLGELISYADDSGACSEKLWEMSVRFLKGKRTGEIREELRGFGVGEDIFGLFGDDDE</sequence>
<dbReference type="AlphaFoldDB" id="A0A6A5S7L5"/>
<evidence type="ECO:0000313" key="2">
    <source>
        <dbReference type="Proteomes" id="UP000800038"/>
    </source>
</evidence>
<reference evidence="1" key="1">
    <citation type="journal article" date="2020" name="Stud. Mycol.">
        <title>101 Dothideomycetes genomes: a test case for predicting lifestyles and emergence of pathogens.</title>
        <authorList>
            <person name="Haridas S."/>
            <person name="Albert R."/>
            <person name="Binder M."/>
            <person name="Bloem J."/>
            <person name="Labutti K."/>
            <person name="Salamov A."/>
            <person name="Andreopoulos B."/>
            <person name="Baker S."/>
            <person name="Barry K."/>
            <person name="Bills G."/>
            <person name="Bluhm B."/>
            <person name="Cannon C."/>
            <person name="Castanera R."/>
            <person name="Culley D."/>
            <person name="Daum C."/>
            <person name="Ezra D."/>
            <person name="Gonzalez J."/>
            <person name="Henrissat B."/>
            <person name="Kuo A."/>
            <person name="Liang C."/>
            <person name="Lipzen A."/>
            <person name="Lutzoni F."/>
            <person name="Magnuson J."/>
            <person name="Mondo S."/>
            <person name="Nolan M."/>
            <person name="Ohm R."/>
            <person name="Pangilinan J."/>
            <person name="Park H.-J."/>
            <person name="Ramirez L."/>
            <person name="Alfaro M."/>
            <person name="Sun H."/>
            <person name="Tritt A."/>
            <person name="Yoshinaga Y."/>
            <person name="Zwiers L.-H."/>
            <person name="Turgeon B."/>
            <person name="Goodwin S."/>
            <person name="Spatafora J."/>
            <person name="Crous P."/>
            <person name="Grigoriev I."/>
        </authorList>
    </citation>
    <scope>NUCLEOTIDE SEQUENCE</scope>
    <source>
        <strain evidence="1">CBS 161.51</strain>
    </source>
</reference>
<dbReference type="Proteomes" id="UP000800038">
    <property type="component" value="Unassembled WGS sequence"/>
</dbReference>